<name>A0A423IKQ3_9PSED</name>
<protein>
    <submittedName>
        <fullName evidence="1">Uncharacterized protein</fullName>
    </submittedName>
</protein>
<dbReference type="EMBL" id="MOBO01000157">
    <property type="protein sequence ID" value="RON26024.1"/>
    <property type="molecule type" value="Genomic_DNA"/>
</dbReference>
<gene>
    <name evidence="1" type="ORF">BK664_32735</name>
</gene>
<comment type="caution">
    <text evidence="1">The sequence shown here is derived from an EMBL/GenBank/DDBJ whole genome shotgun (WGS) entry which is preliminary data.</text>
</comment>
<dbReference type="AlphaFoldDB" id="A0A423IKQ3"/>
<dbReference type="Proteomes" id="UP000286351">
    <property type="component" value="Unassembled WGS sequence"/>
</dbReference>
<evidence type="ECO:0000313" key="1">
    <source>
        <dbReference type="EMBL" id="RON26024.1"/>
    </source>
</evidence>
<proteinExistence type="predicted"/>
<accession>A0A423IKQ3</accession>
<organism evidence="1 2">
    <name type="scientific">Pseudomonas brassicacearum</name>
    <dbReference type="NCBI Taxonomy" id="930166"/>
    <lineage>
        <taxon>Bacteria</taxon>
        <taxon>Pseudomonadati</taxon>
        <taxon>Pseudomonadota</taxon>
        <taxon>Gammaproteobacteria</taxon>
        <taxon>Pseudomonadales</taxon>
        <taxon>Pseudomonadaceae</taxon>
        <taxon>Pseudomonas</taxon>
    </lineage>
</organism>
<evidence type="ECO:0000313" key="2">
    <source>
        <dbReference type="Proteomes" id="UP000286351"/>
    </source>
</evidence>
<sequence>MTLRTSMLGVAGKFCGRVDPAFVRQGDQGTDMAENKMARSPPWVILHVRIRGLLTFSNMHEIVLQCKY</sequence>
<reference evidence="1 2" key="1">
    <citation type="submission" date="2016-10" db="EMBL/GenBank/DDBJ databases">
        <title>Comparative genome analysis of multiple Pseudomonas spp. focuses on biocontrol and plant growth promoting traits.</title>
        <authorList>
            <person name="Tao X.-Y."/>
            <person name="Taylor C.G."/>
        </authorList>
    </citation>
    <scope>NUCLEOTIDE SEQUENCE [LARGE SCALE GENOMIC DNA]</scope>
    <source>
        <strain evidence="1 2">38D4</strain>
    </source>
</reference>